<protein>
    <submittedName>
        <fullName evidence="1">Uncharacterized protein</fullName>
    </submittedName>
</protein>
<keyword evidence="2" id="KW-1185">Reference proteome</keyword>
<sequence>MQAFAEFYNVSIDGVDLVLIFLEPKTSDKRLIMNDKLLSDVEILDRYIKELSLEINFEGLSEGNNNSQRVVRLKDFEVFSIIYMLK</sequence>
<dbReference type="EMBL" id="CAVMJV010000033">
    <property type="protein sequence ID" value="CAK5077836.1"/>
    <property type="molecule type" value="Genomic_DNA"/>
</dbReference>
<dbReference type="Proteomes" id="UP001497535">
    <property type="component" value="Unassembled WGS sequence"/>
</dbReference>
<evidence type="ECO:0000313" key="1">
    <source>
        <dbReference type="EMBL" id="CAK5077836.1"/>
    </source>
</evidence>
<gene>
    <name evidence="1" type="ORF">MENTE1834_LOCUS24795</name>
</gene>
<proteinExistence type="predicted"/>
<reference evidence="1" key="1">
    <citation type="submission" date="2023-11" db="EMBL/GenBank/DDBJ databases">
        <authorList>
            <person name="Poullet M."/>
        </authorList>
    </citation>
    <scope>NUCLEOTIDE SEQUENCE</scope>
    <source>
        <strain evidence="1">E1834</strain>
    </source>
</reference>
<organism evidence="1 2">
    <name type="scientific">Meloidogyne enterolobii</name>
    <name type="common">Root-knot nematode worm</name>
    <name type="synonym">Meloidogyne mayaguensis</name>
    <dbReference type="NCBI Taxonomy" id="390850"/>
    <lineage>
        <taxon>Eukaryota</taxon>
        <taxon>Metazoa</taxon>
        <taxon>Ecdysozoa</taxon>
        <taxon>Nematoda</taxon>
        <taxon>Chromadorea</taxon>
        <taxon>Rhabditida</taxon>
        <taxon>Tylenchina</taxon>
        <taxon>Tylenchomorpha</taxon>
        <taxon>Tylenchoidea</taxon>
        <taxon>Meloidogynidae</taxon>
        <taxon>Meloidogyninae</taxon>
        <taxon>Meloidogyne</taxon>
    </lineage>
</organism>
<name>A0ACB0ZHQ6_MELEN</name>
<comment type="caution">
    <text evidence="1">The sequence shown here is derived from an EMBL/GenBank/DDBJ whole genome shotgun (WGS) entry which is preliminary data.</text>
</comment>
<evidence type="ECO:0000313" key="2">
    <source>
        <dbReference type="Proteomes" id="UP001497535"/>
    </source>
</evidence>
<accession>A0ACB0ZHQ6</accession>